<dbReference type="PANTHER" id="PTHR12411">
    <property type="entry name" value="CYSTEINE PROTEASE FAMILY C1-RELATED"/>
    <property type="match status" value="1"/>
</dbReference>
<proteinExistence type="inferred from homology"/>
<accession>A0ABP1IYX1</accession>
<dbReference type="EMBL" id="CAXDID020000103">
    <property type="protein sequence ID" value="CAL6026903.1"/>
    <property type="molecule type" value="Genomic_DNA"/>
</dbReference>
<dbReference type="InterPro" id="IPR000668">
    <property type="entry name" value="Peptidase_C1A_C"/>
</dbReference>
<evidence type="ECO:0000313" key="3">
    <source>
        <dbReference type="EMBL" id="CAL6026903.1"/>
    </source>
</evidence>
<dbReference type="Gene3D" id="3.90.70.10">
    <property type="entry name" value="Cysteine proteinases"/>
    <property type="match status" value="1"/>
</dbReference>
<dbReference type="InterPro" id="IPR038765">
    <property type="entry name" value="Papain-like_cys_pep_sf"/>
</dbReference>
<dbReference type="PRINTS" id="PR00705">
    <property type="entry name" value="PAPAIN"/>
</dbReference>
<evidence type="ECO:0000313" key="4">
    <source>
        <dbReference type="Proteomes" id="UP001642409"/>
    </source>
</evidence>
<keyword evidence="4" id="KW-1185">Reference proteome</keyword>
<dbReference type="SMART" id="SM00645">
    <property type="entry name" value="Pept_C1"/>
    <property type="match status" value="1"/>
</dbReference>
<dbReference type="Proteomes" id="UP001642409">
    <property type="component" value="Unassembled WGS sequence"/>
</dbReference>
<sequence length="275" mass="31125">MLAVLSLLAKDFHSQAVLEMLQNIPNLTWTPGIPEKFHGLSEEHVRLFFSSKISQIKQKKTRLIGSVPDSFNWTEEKPECMQIRDQGMCDSNWAFASVGSFSDNRCISGKDAKRVMYSEEFMISCDNESHGCKGATQFKAPQNFLKENGVPTDKCVNYTSQYGVTRKCPTICDDKTPLVLYKSTNYEDVCVDEESIKVAITQGSVQTSFTLYTDIMYYTKGIYQHDFGTSEGVHVVSFVGYGVGIYGKETGIKYWTIRNSWGKTWGEGGYFRIIR</sequence>
<dbReference type="SUPFAM" id="SSF54001">
    <property type="entry name" value="Cysteine proteinases"/>
    <property type="match status" value="1"/>
</dbReference>
<organism evidence="3 4">
    <name type="scientific">Hexamita inflata</name>
    <dbReference type="NCBI Taxonomy" id="28002"/>
    <lineage>
        <taxon>Eukaryota</taxon>
        <taxon>Metamonada</taxon>
        <taxon>Diplomonadida</taxon>
        <taxon>Hexamitidae</taxon>
        <taxon>Hexamitinae</taxon>
        <taxon>Hexamita</taxon>
    </lineage>
</organism>
<protein>
    <submittedName>
        <fullName evidence="3">Cathepsin_B</fullName>
    </submittedName>
</protein>
<reference evidence="3 4" key="1">
    <citation type="submission" date="2024-07" db="EMBL/GenBank/DDBJ databases">
        <authorList>
            <person name="Akdeniz Z."/>
        </authorList>
    </citation>
    <scope>NUCLEOTIDE SEQUENCE [LARGE SCALE GENOMIC DNA]</scope>
</reference>
<comment type="caution">
    <text evidence="3">The sequence shown here is derived from an EMBL/GenBank/DDBJ whole genome shotgun (WGS) entry which is preliminary data.</text>
</comment>
<dbReference type="InterPro" id="IPR025661">
    <property type="entry name" value="Pept_asp_AS"/>
</dbReference>
<dbReference type="PROSITE" id="PS00640">
    <property type="entry name" value="THIOL_PROTEASE_ASN"/>
    <property type="match status" value="1"/>
</dbReference>
<evidence type="ECO:0000259" key="2">
    <source>
        <dbReference type="SMART" id="SM00645"/>
    </source>
</evidence>
<name>A0ABP1IYX1_9EUKA</name>
<dbReference type="InterPro" id="IPR013128">
    <property type="entry name" value="Peptidase_C1A"/>
</dbReference>
<feature type="domain" description="Peptidase C1A papain C-terminal" evidence="2">
    <location>
        <begin position="67"/>
        <end position="275"/>
    </location>
</feature>
<evidence type="ECO:0000256" key="1">
    <source>
        <dbReference type="ARBA" id="ARBA00008455"/>
    </source>
</evidence>
<dbReference type="Pfam" id="PF00112">
    <property type="entry name" value="Peptidase_C1"/>
    <property type="match status" value="1"/>
</dbReference>
<gene>
    <name evidence="3" type="ORF">HINF_LOCUS31067</name>
</gene>
<comment type="similarity">
    <text evidence="1">Belongs to the peptidase C1 family.</text>
</comment>